<dbReference type="Gene3D" id="1.25.40.10">
    <property type="entry name" value="Tetratricopeptide repeat domain"/>
    <property type="match status" value="4"/>
</dbReference>
<keyword evidence="6" id="KW-1185">Reference proteome</keyword>
<keyword evidence="1" id="KW-0677">Repeat</keyword>
<keyword evidence="4" id="KW-0732">Signal</keyword>
<feature type="repeat" description="TPR" evidence="3">
    <location>
        <begin position="47"/>
        <end position="80"/>
    </location>
</feature>
<sequence>MVRAFSRLTIPVALALASTVLITGCDDASEIVASSSTKSLDLELNDPTYYVNLGTELRASQKLEAAIAAYRKAIQIDFRNVQAYQGLGSTLYDQGRLEEAIATYGRAVQISVDNAEAYCGLGNALLEQKRPEEAIAAYHRAIQINPTLTHAYSGLGNALRELKKFSAAINAYQKALSLPEVKGTTASAHTIAYVGLGRSLHKQGKSEEAIALYRKAISLDSRYAVTYLYLGDTLFNQKRLEEASRTYRKALNLPNLKKPKLISSHALAHNGLGLVLQRQGKTHLAIGEYQQALKLDLSCEVAGENLRRAKRLLAKQPPKLKPQPKQKSKQTLEDVSNVSWVLLLRSLKTVGTARTTVD</sequence>
<dbReference type="EMBL" id="PVWG01000012">
    <property type="protein sequence ID" value="PSB19081.1"/>
    <property type="molecule type" value="Genomic_DNA"/>
</dbReference>
<dbReference type="InterPro" id="IPR011990">
    <property type="entry name" value="TPR-like_helical_dom_sf"/>
</dbReference>
<evidence type="ECO:0000256" key="4">
    <source>
        <dbReference type="SAM" id="SignalP"/>
    </source>
</evidence>
<dbReference type="PROSITE" id="PS51257">
    <property type="entry name" value="PROKAR_LIPOPROTEIN"/>
    <property type="match status" value="1"/>
</dbReference>
<feature type="repeat" description="TPR" evidence="3">
    <location>
        <begin position="224"/>
        <end position="257"/>
    </location>
</feature>
<keyword evidence="2 3" id="KW-0802">TPR repeat</keyword>
<dbReference type="SUPFAM" id="SSF48452">
    <property type="entry name" value="TPR-like"/>
    <property type="match status" value="2"/>
</dbReference>
<feature type="repeat" description="TPR" evidence="3">
    <location>
        <begin position="115"/>
        <end position="148"/>
    </location>
</feature>
<reference evidence="5 6" key="2">
    <citation type="submission" date="2018-03" db="EMBL/GenBank/DDBJ databases">
        <title>The ancient ancestry and fast evolution of plastids.</title>
        <authorList>
            <person name="Moore K.R."/>
            <person name="Magnabosco C."/>
            <person name="Momper L."/>
            <person name="Gold D.A."/>
            <person name="Bosak T."/>
            <person name="Fournier G.P."/>
        </authorList>
    </citation>
    <scope>NUCLEOTIDE SEQUENCE [LARGE SCALE GENOMIC DNA]</scope>
    <source>
        <strain evidence="5 6">ULC007</strain>
    </source>
</reference>
<feature type="chain" id="PRO_5015729945" evidence="4">
    <location>
        <begin position="24"/>
        <end position="358"/>
    </location>
</feature>
<feature type="repeat" description="TPR" evidence="3">
    <location>
        <begin position="81"/>
        <end position="114"/>
    </location>
</feature>
<dbReference type="Pfam" id="PF13424">
    <property type="entry name" value="TPR_12"/>
    <property type="match status" value="1"/>
</dbReference>
<feature type="signal peptide" evidence="4">
    <location>
        <begin position="1"/>
        <end position="23"/>
    </location>
</feature>
<protein>
    <submittedName>
        <fullName evidence="5">Tetratricopeptide repeat protein</fullName>
    </submittedName>
</protein>
<evidence type="ECO:0000313" key="5">
    <source>
        <dbReference type="EMBL" id="PSB19081.1"/>
    </source>
</evidence>
<evidence type="ECO:0000256" key="2">
    <source>
        <dbReference type="ARBA" id="ARBA00022803"/>
    </source>
</evidence>
<feature type="repeat" description="TPR" evidence="3">
    <location>
        <begin position="190"/>
        <end position="223"/>
    </location>
</feature>
<dbReference type="Pfam" id="PF13181">
    <property type="entry name" value="TPR_8"/>
    <property type="match status" value="2"/>
</dbReference>
<proteinExistence type="predicted"/>
<dbReference type="STRING" id="1920490.GCA_001895925_04416"/>
<gene>
    <name evidence="5" type="ORF">C7B65_12400</name>
</gene>
<dbReference type="InterPro" id="IPR019734">
    <property type="entry name" value="TPR_rpt"/>
</dbReference>
<evidence type="ECO:0000313" key="6">
    <source>
        <dbReference type="Proteomes" id="UP000238634"/>
    </source>
</evidence>
<dbReference type="SMART" id="SM00028">
    <property type="entry name" value="TPR"/>
    <property type="match status" value="7"/>
</dbReference>
<evidence type="ECO:0000256" key="1">
    <source>
        <dbReference type="ARBA" id="ARBA00022737"/>
    </source>
</evidence>
<accession>A0A2T1DF67</accession>
<name>A0A2T1DF67_9CYAN</name>
<dbReference type="Pfam" id="PF13414">
    <property type="entry name" value="TPR_11"/>
    <property type="match status" value="1"/>
</dbReference>
<dbReference type="InterPro" id="IPR051685">
    <property type="entry name" value="Ycf3/AcsC/BcsC/TPR_MFPF"/>
</dbReference>
<organism evidence="5 6">
    <name type="scientific">Phormidesmis priestleyi ULC007</name>
    <dbReference type="NCBI Taxonomy" id="1920490"/>
    <lineage>
        <taxon>Bacteria</taxon>
        <taxon>Bacillati</taxon>
        <taxon>Cyanobacteriota</taxon>
        <taxon>Cyanophyceae</taxon>
        <taxon>Leptolyngbyales</taxon>
        <taxon>Leptolyngbyaceae</taxon>
        <taxon>Phormidesmis</taxon>
    </lineage>
</organism>
<reference evidence="5 6" key="1">
    <citation type="submission" date="2018-02" db="EMBL/GenBank/DDBJ databases">
        <authorList>
            <person name="Cohen D.B."/>
            <person name="Kent A.D."/>
        </authorList>
    </citation>
    <scope>NUCLEOTIDE SEQUENCE [LARGE SCALE GENOMIC DNA]</scope>
    <source>
        <strain evidence="5 6">ULC007</strain>
    </source>
</reference>
<dbReference type="PROSITE" id="PS50005">
    <property type="entry name" value="TPR"/>
    <property type="match status" value="6"/>
</dbReference>
<dbReference type="OrthoDB" id="526434at2"/>
<dbReference type="PANTHER" id="PTHR44943:SF4">
    <property type="entry name" value="TPR REPEAT-CONTAINING PROTEIN MJ0798"/>
    <property type="match status" value="1"/>
</dbReference>
<feature type="repeat" description="TPR" evidence="3">
    <location>
        <begin position="149"/>
        <end position="182"/>
    </location>
</feature>
<dbReference type="PROSITE" id="PS50293">
    <property type="entry name" value="TPR_REGION"/>
    <property type="match status" value="1"/>
</dbReference>
<comment type="caution">
    <text evidence="5">The sequence shown here is derived from an EMBL/GenBank/DDBJ whole genome shotgun (WGS) entry which is preliminary data.</text>
</comment>
<dbReference type="AlphaFoldDB" id="A0A2T1DF67"/>
<evidence type="ECO:0000256" key="3">
    <source>
        <dbReference type="PROSITE-ProRule" id="PRU00339"/>
    </source>
</evidence>
<dbReference type="PANTHER" id="PTHR44943">
    <property type="entry name" value="CELLULOSE SYNTHASE OPERON PROTEIN C"/>
    <property type="match status" value="1"/>
</dbReference>
<dbReference type="Proteomes" id="UP000238634">
    <property type="component" value="Unassembled WGS sequence"/>
</dbReference>